<organism evidence="1">
    <name type="scientific">marine sediment metagenome</name>
    <dbReference type="NCBI Taxonomy" id="412755"/>
    <lineage>
        <taxon>unclassified sequences</taxon>
        <taxon>metagenomes</taxon>
        <taxon>ecological metagenomes</taxon>
    </lineage>
</organism>
<feature type="non-terminal residue" evidence="1">
    <location>
        <position position="1"/>
    </location>
</feature>
<reference evidence="1" key="1">
    <citation type="journal article" date="2014" name="Front. Microbiol.">
        <title>High frequency of phylogenetically diverse reductive dehalogenase-homologous genes in deep subseafloor sedimentary metagenomes.</title>
        <authorList>
            <person name="Kawai M."/>
            <person name="Futagami T."/>
            <person name="Toyoda A."/>
            <person name="Takaki Y."/>
            <person name="Nishi S."/>
            <person name="Hori S."/>
            <person name="Arai W."/>
            <person name="Tsubouchi T."/>
            <person name="Morono Y."/>
            <person name="Uchiyama I."/>
            <person name="Ito T."/>
            <person name="Fujiyama A."/>
            <person name="Inagaki F."/>
            <person name="Takami H."/>
        </authorList>
    </citation>
    <scope>NUCLEOTIDE SEQUENCE</scope>
    <source>
        <strain evidence="1">Expedition CK06-06</strain>
    </source>
</reference>
<proteinExistence type="predicted"/>
<feature type="non-terminal residue" evidence="1">
    <location>
        <position position="127"/>
    </location>
</feature>
<dbReference type="AlphaFoldDB" id="X1LI83"/>
<evidence type="ECO:0000313" key="1">
    <source>
        <dbReference type="EMBL" id="GAI02070.1"/>
    </source>
</evidence>
<accession>X1LI83</accession>
<dbReference type="EMBL" id="BARU01046495">
    <property type="protein sequence ID" value="GAI02070.1"/>
    <property type="molecule type" value="Genomic_DNA"/>
</dbReference>
<name>X1LI83_9ZZZZ</name>
<comment type="caution">
    <text evidence="1">The sequence shown here is derived from an EMBL/GenBank/DDBJ whole genome shotgun (WGS) entry which is preliminary data.</text>
</comment>
<gene>
    <name evidence="1" type="ORF">S03H2_70116</name>
</gene>
<sequence>HYYVDLQRSIITFERDGRFVITAGVNDEIDFNEGNGNLNATLTAGTYTTAGLCAQIQAKMRAAGAFTYVVGPTDIPATPPKKFTITAGEGEVFSLLWKTGTNGADGTNTHVGTTIGFYDEEDNEGED</sequence>
<protein>
    <submittedName>
        <fullName evidence="1">Uncharacterized protein</fullName>
    </submittedName>
</protein>